<accession>A0A7W9HKF0</accession>
<gene>
    <name evidence="3" type="ORF">F4560_003618</name>
</gene>
<evidence type="ECO:0000256" key="2">
    <source>
        <dbReference type="SAM" id="Phobius"/>
    </source>
</evidence>
<reference evidence="3 4" key="1">
    <citation type="submission" date="2020-08" db="EMBL/GenBank/DDBJ databases">
        <title>Sequencing the genomes of 1000 actinobacteria strains.</title>
        <authorList>
            <person name="Klenk H.-P."/>
        </authorList>
    </citation>
    <scope>NUCLEOTIDE SEQUENCE [LARGE SCALE GENOMIC DNA]</scope>
    <source>
        <strain evidence="3 4">DSM 45486</strain>
    </source>
</reference>
<keyword evidence="2" id="KW-1133">Transmembrane helix</keyword>
<keyword evidence="4" id="KW-1185">Reference proteome</keyword>
<keyword evidence="2" id="KW-0472">Membrane</keyword>
<evidence type="ECO:0000313" key="4">
    <source>
        <dbReference type="Proteomes" id="UP000552097"/>
    </source>
</evidence>
<feature type="transmembrane region" description="Helical" evidence="2">
    <location>
        <begin position="204"/>
        <end position="226"/>
    </location>
</feature>
<dbReference type="EMBL" id="JACHMO010000001">
    <property type="protein sequence ID" value="MBB5803850.1"/>
    <property type="molecule type" value="Genomic_DNA"/>
</dbReference>
<feature type="region of interest" description="Disordered" evidence="1">
    <location>
        <begin position="1"/>
        <end position="20"/>
    </location>
</feature>
<organism evidence="3 4">
    <name type="scientific">Saccharothrix ecbatanensis</name>
    <dbReference type="NCBI Taxonomy" id="1105145"/>
    <lineage>
        <taxon>Bacteria</taxon>
        <taxon>Bacillati</taxon>
        <taxon>Actinomycetota</taxon>
        <taxon>Actinomycetes</taxon>
        <taxon>Pseudonocardiales</taxon>
        <taxon>Pseudonocardiaceae</taxon>
        <taxon>Saccharothrix</taxon>
    </lineage>
</organism>
<proteinExistence type="predicted"/>
<dbReference type="Proteomes" id="UP000552097">
    <property type="component" value="Unassembled WGS sequence"/>
</dbReference>
<feature type="transmembrane region" description="Helical" evidence="2">
    <location>
        <begin position="178"/>
        <end position="198"/>
    </location>
</feature>
<name>A0A7W9HKF0_9PSEU</name>
<comment type="caution">
    <text evidence="3">The sequence shown here is derived from an EMBL/GenBank/DDBJ whole genome shotgun (WGS) entry which is preliminary data.</text>
</comment>
<evidence type="ECO:0000313" key="3">
    <source>
        <dbReference type="EMBL" id="MBB5803850.1"/>
    </source>
</evidence>
<evidence type="ECO:0000256" key="1">
    <source>
        <dbReference type="SAM" id="MobiDB-lite"/>
    </source>
</evidence>
<keyword evidence="2" id="KW-0812">Transmembrane</keyword>
<dbReference type="AlphaFoldDB" id="A0A7W9HKF0"/>
<protein>
    <submittedName>
        <fullName evidence="3">Uncharacterized protein</fullName>
    </submittedName>
</protein>
<dbReference type="RefSeq" id="WP_184921397.1">
    <property type="nucleotide sequence ID" value="NZ_JACHMO010000001.1"/>
</dbReference>
<sequence length="317" mass="34162">MTGEPDAGREPRSATDEERLIAQRAVSPRIALMDLLNQLQGEVPGVAAYQAAHWLLPKEPPQPGMKPPPGARWSWDTGTWSVDHPAAMRLWSRRDEVGLPPWEMVDAFLAAYAERTGDDSSRQVVEELYVEAEKQLRDREGAPETLSASTHDEAVAVAERYGYGEFVQVIEHSYSDSGFGLALIFAVLPGFFGVLLLFQADGDVLALVGGILLTVLAAGILAFGVAARREPAPVPRQLFLFTGGVVLGVDGVLDPYAWPDLELVTKVIVSNVGSDYHEVREKVLLLGPLARSTQFAVPSAHRASVVALAGAGGATFR</sequence>